<dbReference type="EMBL" id="AZBU02000003">
    <property type="protein sequence ID" value="TKR86563.1"/>
    <property type="molecule type" value="Genomic_DNA"/>
</dbReference>
<evidence type="ECO:0000256" key="1">
    <source>
        <dbReference type="SAM" id="MobiDB-lite"/>
    </source>
</evidence>
<evidence type="ECO:0000313" key="2">
    <source>
        <dbReference type="EMBL" id="TKR86563.1"/>
    </source>
</evidence>
<sequence>MSLAPQLAMAAIGGQLTTSTAHNYRASDGFTRMEGPIRTTSILDPTASLTGSLRQSGVIDPVNALRASEIHTNETAAEMSLNALYLYSLRSRKIGIERSAVASNYGSFRGPGTDLFSVPDRSALFDAMQSTSGVQQHQRSHMVGSIAEEQGEEDLEGPPESFPTA</sequence>
<evidence type="ECO:0000313" key="3">
    <source>
        <dbReference type="Proteomes" id="UP000298663"/>
    </source>
</evidence>
<reference evidence="2 3" key="1">
    <citation type="journal article" date="2015" name="Genome Biol.">
        <title>Comparative genomics of Steinernema reveals deeply conserved gene regulatory networks.</title>
        <authorList>
            <person name="Dillman A.R."/>
            <person name="Macchietto M."/>
            <person name="Porter C.F."/>
            <person name="Rogers A."/>
            <person name="Williams B."/>
            <person name="Antoshechkin I."/>
            <person name="Lee M.M."/>
            <person name="Goodwin Z."/>
            <person name="Lu X."/>
            <person name="Lewis E.E."/>
            <person name="Goodrich-Blair H."/>
            <person name="Stock S.P."/>
            <person name="Adams B.J."/>
            <person name="Sternberg P.W."/>
            <person name="Mortazavi A."/>
        </authorList>
    </citation>
    <scope>NUCLEOTIDE SEQUENCE [LARGE SCALE GENOMIC DNA]</scope>
    <source>
        <strain evidence="2 3">ALL</strain>
    </source>
</reference>
<reference evidence="2 3" key="2">
    <citation type="journal article" date="2019" name="G3 (Bethesda)">
        <title>Hybrid Assembly of the Genome of the Entomopathogenic Nematode Steinernema carpocapsae Identifies the X-Chromosome.</title>
        <authorList>
            <person name="Serra L."/>
            <person name="Macchietto M."/>
            <person name="Macias-Munoz A."/>
            <person name="McGill C.J."/>
            <person name="Rodriguez I.M."/>
            <person name="Rodriguez B."/>
            <person name="Murad R."/>
            <person name="Mortazavi A."/>
        </authorList>
    </citation>
    <scope>NUCLEOTIDE SEQUENCE [LARGE SCALE GENOMIC DNA]</scope>
    <source>
        <strain evidence="2 3">ALL</strain>
    </source>
</reference>
<feature type="region of interest" description="Disordered" evidence="1">
    <location>
        <begin position="130"/>
        <end position="165"/>
    </location>
</feature>
<dbReference type="Proteomes" id="UP000298663">
    <property type="component" value="Unassembled WGS sequence"/>
</dbReference>
<proteinExistence type="predicted"/>
<keyword evidence="3" id="KW-1185">Reference proteome</keyword>
<name>A0A4U5NTV5_STECR</name>
<gene>
    <name evidence="2" type="ORF">L596_011135</name>
</gene>
<organism evidence="2 3">
    <name type="scientific">Steinernema carpocapsae</name>
    <name type="common">Entomopathogenic nematode</name>
    <dbReference type="NCBI Taxonomy" id="34508"/>
    <lineage>
        <taxon>Eukaryota</taxon>
        <taxon>Metazoa</taxon>
        <taxon>Ecdysozoa</taxon>
        <taxon>Nematoda</taxon>
        <taxon>Chromadorea</taxon>
        <taxon>Rhabditida</taxon>
        <taxon>Tylenchina</taxon>
        <taxon>Panagrolaimomorpha</taxon>
        <taxon>Strongyloidoidea</taxon>
        <taxon>Steinernematidae</taxon>
        <taxon>Steinernema</taxon>
    </lineage>
</organism>
<comment type="caution">
    <text evidence="2">The sequence shown here is derived from an EMBL/GenBank/DDBJ whole genome shotgun (WGS) entry which is preliminary data.</text>
</comment>
<dbReference type="AlphaFoldDB" id="A0A4U5NTV5"/>
<protein>
    <submittedName>
        <fullName evidence="2">Uncharacterized protein</fullName>
    </submittedName>
</protein>
<accession>A0A4U5NTV5</accession>